<dbReference type="EMBL" id="CP117989">
    <property type="protein sequence ID" value="WDG11094.1"/>
    <property type="molecule type" value="Genomic_DNA"/>
</dbReference>
<dbReference type="AlphaFoldDB" id="A0AAQ2Y2W8"/>
<evidence type="ECO:0000313" key="2">
    <source>
        <dbReference type="Proteomes" id="UP001219537"/>
    </source>
</evidence>
<organism evidence="1 2">
    <name type="scientific">Vibrio campbellii</name>
    <dbReference type="NCBI Taxonomy" id="680"/>
    <lineage>
        <taxon>Bacteria</taxon>
        <taxon>Pseudomonadati</taxon>
        <taxon>Pseudomonadota</taxon>
        <taxon>Gammaproteobacteria</taxon>
        <taxon>Vibrionales</taxon>
        <taxon>Vibrionaceae</taxon>
        <taxon>Vibrio</taxon>
    </lineage>
</organism>
<evidence type="ECO:0000313" key="1">
    <source>
        <dbReference type="EMBL" id="WDG11094.1"/>
    </source>
</evidence>
<protein>
    <submittedName>
        <fullName evidence="1">Uncharacterized protein</fullName>
    </submittedName>
</protein>
<dbReference type="Proteomes" id="UP001219537">
    <property type="component" value="Chromosome 2"/>
</dbReference>
<gene>
    <name evidence="1" type="ORF">PUN50_17660</name>
</gene>
<proteinExistence type="predicted"/>
<dbReference type="RefSeq" id="WP_274291757.1">
    <property type="nucleotide sequence ID" value="NZ_CP117989.1"/>
</dbReference>
<accession>A0AAQ2Y2W8</accession>
<reference evidence="1" key="1">
    <citation type="submission" date="2023-02" db="EMBL/GenBank/DDBJ databases">
        <title>Isolation, identification, and genome analysis of Vibrio campbellii in the Penaeus vannamei larvae stage.</title>
        <authorList>
            <person name="Huang T."/>
            <person name="Zhang B."/>
        </authorList>
    </citation>
    <scope>NUCLEOTIDE SEQUENCE</scope>
    <source>
        <strain evidence="1">20220413_1</strain>
    </source>
</reference>
<name>A0AAQ2Y2W8_9VIBR</name>
<sequence length="100" mass="10992">MSAVLLNKLHYKSNIAAFQSGGFVMSNFAKKSALVCVLAFSSSVSASEQTFTWGGVIPFLSGKLSEGLHVDHTDESRHYKLESMTLSNHRQVKIFVVNNI</sequence>